<evidence type="ECO:0000256" key="6">
    <source>
        <dbReference type="ARBA" id="ARBA00022691"/>
    </source>
</evidence>
<evidence type="ECO:0000256" key="2">
    <source>
        <dbReference type="ARBA" id="ARBA00011245"/>
    </source>
</evidence>
<evidence type="ECO:0000313" key="11">
    <source>
        <dbReference type="EMBL" id="KAF1809383.1"/>
    </source>
</evidence>
<dbReference type="Gene3D" id="1.25.40.20">
    <property type="entry name" value="Ankyrin repeat-containing domain"/>
    <property type="match status" value="1"/>
</dbReference>
<dbReference type="SUPFAM" id="SSF48403">
    <property type="entry name" value="Ankyrin repeat"/>
    <property type="match status" value="1"/>
</dbReference>
<sequence length="423" mass="46874">MEELEEPDLDIQTQMILLASANHDLETLRTLFKTASANVQDEETLVTPLHAAIAACEDDSPDGTANGHGHSNTDVDSSAAPEHGESSPAAKTLRLLFQNGAVWNDLDANNETPGCMAWRLGLKDLYEIIIDAGVRAELLLNRLDEYQMLLGADDDDEDDEEEDEVVEAEVDGEVPDGVTSISLQDSVNPSSNNEAYLSSQIPSATTTTNLLDSSSNAIMMTWETPIMEEHAKELLPREGMRVLNIGHGLGIFDGIVQKYRPASHHIIEAHPDVVERMKAAGWCSESENENARPGVTVHQGRWQDVVPQLVSDIQDGREQKFDAIYFDTFAESYSDFKKFIGLVQDLLASGGKFSMFWGAGADRRSSYDVYTKILEMDLFEEGFDVTWQSIPIPDLQQAGEWEGITRPYWTLNVYKLPTCTLAD</sequence>
<keyword evidence="3 8" id="KW-0963">Cytoplasm</keyword>
<comment type="subcellular location">
    <subcellularLocation>
        <location evidence="8">Cytoplasm</location>
    </subcellularLocation>
    <subcellularLocation>
        <location evidence="8">Nucleus</location>
    </subcellularLocation>
</comment>
<dbReference type="OrthoDB" id="19014at2759"/>
<dbReference type="SUPFAM" id="SSF53335">
    <property type="entry name" value="S-adenosyl-L-methionine-dependent methyltransferases"/>
    <property type="match status" value="1"/>
</dbReference>
<dbReference type="Proteomes" id="UP000504638">
    <property type="component" value="Unplaced"/>
</dbReference>
<dbReference type="InterPro" id="IPR017408">
    <property type="entry name" value="Arginine_N-MeTrfase_2"/>
</dbReference>
<dbReference type="CDD" id="cd02440">
    <property type="entry name" value="AdoMet_MTases"/>
    <property type="match status" value="1"/>
</dbReference>
<gene>
    <name evidence="11 13" type="ORF">P152DRAFT_162198</name>
</gene>
<comment type="similarity">
    <text evidence="8">Belongs to the class I-like SAM-binding methyltransferase superfamily. RMT2 methyltransferase family.</text>
</comment>
<dbReference type="GO" id="GO:0005634">
    <property type="term" value="C:nucleus"/>
    <property type="evidence" value="ECO:0007669"/>
    <property type="project" value="UniProtKB-SubCell"/>
</dbReference>
<feature type="domain" description="RMT2" evidence="10">
    <location>
        <begin position="187"/>
        <end position="423"/>
    </location>
</feature>
<protein>
    <recommendedName>
        <fullName evidence="8">Arginine N-methyltransferase 2</fullName>
        <ecNumber evidence="8">2.1.1.-</ecNumber>
    </recommendedName>
</protein>
<keyword evidence="5 8" id="KW-0808">Transferase</keyword>
<evidence type="ECO:0000256" key="3">
    <source>
        <dbReference type="ARBA" id="ARBA00022490"/>
    </source>
</evidence>
<evidence type="ECO:0000313" key="13">
    <source>
        <dbReference type="RefSeq" id="XP_033531014.1"/>
    </source>
</evidence>
<dbReference type="Gene3D" id="3.40.50.150">
    <property type="entry name" value="Vaccinia Virus protein VP39"/>
    <property type="match status" value="1"/>
</dbReference>
<dbReference type="GO" id="GO:0032259">
    <property type="term" value="P:methylation"/>
    <property type="evidence" value="ECO:0007669"/>
    <property type="project" value="UniProtKB-KW"/>
</dbReference>
<comment type="subunit">
    <text evidence="2 8">Monomer.</text>
</comment>
<dbReference type="EC" id="2.1.1.-" evidence="8"/>
<keyword evidence="12" id="KW-1185">Reference proteome</keyword>
<dbReference type="PIRSF" id="PIRSF038148">
    <property type="entry name" value="Arginine_N-mtfrase-2"/>
    <property type="match status" value="1"/>
</dbReference>
<dbReference type="InterPro" id="IPR036770">
    <property type="entry name" value="Ankyrin_rpt-contain_sf"/>
</dbReference>
<comment type="function">
    <text evidence="1 8">S-adenosyl-L-methionine-dependent protein-arginine N-methyltransferase that methylates the delta-nitrogen atom of arginine residues to form N5-methylarginine (type IV) in target proteins. Monomethylates ribosomal protein L12.</text>
</comment>
<dbReference type="InterPro" id="IPR026480">
    <property type="entry name" value="RMT2_dom"/>
</dbReference>
<dbReference type="GeneID" id="54414598"/>
<reference evidence="13" key="2">
    <citation type="submission" date="2020-04" db="EMBL/GenBank/DDBJ databases">
        <authorList>
            <consortium name="NCBI Genome Project"/>
        </authorList>
    </citation>
    <scope>NUCLEOTIDE SEQUENCE</scope>
    <source>
        <strain evidence="13">CBS 781.70</strain>
    </source>
</reference>
<evidence type="ECO:0000259" key="10">
    <source>
        <dbReference type="PROSITE" id="PS51559"/>
    </source>
</evidence>
<evidence type="ECO:0000256" key="5">
    <source>
        <dbReference type="ARBA" id="ARBA00022679"/>
    </source>
</evidence>
<keyword evidence="4 8" id="KW-0489">Methyltransferase</keyword>
<evidence type="ECO:0000313" key="12">
    <source>
        <dbReference type="Proteomes" id="UP000504638"/>
    </source>
</evidence>
<keyword evidence="6" id="KW-0949">S-adenosyl-L-methionine</keyword>
<dbReference type="InterPro" id="IPR051038">
    <property type="entry name" value="RMT2/GAMT_Mtase"/>
</dbReference>
<dbReference type="GO" id="GO:0019702">
    <property type="term" value="F:protein arginine N5-methyltransferase activity"/>
    <property type="evidence" value="ECO:0007669"/>
    <property type="project" value="TreeGrafter"/>
</dbReference>
<dbReference type="EMBL" id="ML975173">
    <property type="protein sequence ID" value="KAF1809383.1"/>
    <property type="molecule type" value="Genomic_DNA"/>
</dbReference>
<dbReference type="GO" id="GO:0005737">
    <property type="term" value="C:cytoplasm"/>
    <property type="evidence" value="ECO:0007669"/>
    <property type="project" value="UniProtKB-SubCell"/>
</dbReference>
<dbReference type="PROSITE" id="PS51559">
    <property type="entry name" value="SAM_RMT2"/>
    <property type="match status" value="1"/>
</dbReference>
<evidence type="ECO:0000256" key="4">
    <source>
        <dbReference type="ARBA" id="ARBA00022603"/>
    </source>
</evidence>
<dbReference type="InterPro" id="IPR029063">
    <property type="entry name" value="SAM-dependent_MTases_sf"/>
</dbReference>
<feature type="region of interest" description="Disordered" evidence="9">
    <location>
        <begin position="57"/>
        <end position="87"/>
    </location>
</feature>
<dbReference type="AlphaFoldDB" id="A0A6G1FUE6"/>
<keyword evidence="7 8" id="KW-0539">Nucleus</keyword>
<name>A0A6G1FUE6_9PEZI</name>
<evidence type="ECO:0000256" key="9">
    <source>
        <dbReference type="SAM" id="MobiDB-lite"/>
    </source>
</evidence>
<reference evidence="11 13" key="1">
    <citation type="submission" date="2020-01" db="EMBL/GenBank/DDBJ databases">
        <authorList>
            <consortium name="DOE Joint Genome Institute"/>
            <person name="Haridas S."/>
            <person name="Albert R."/>
            <person name="Binder M."/>
            <person name="Bloem J."/>
            <person name="Labutti K."/>
            <person name="Salamov A."/>
            <person name="Andreopoulos B."/>
            <person name="Baker S.E."/>
            <person name="Barry K."/>
            <person name="Bills G."/>
            <person name="Bluhm B.H."/>
            <person name="Cannon C."/>
            <person name="Castanera R."/>
            <person name="Culley D.E."/>
            <person name="Daum C."/>
            <person name="Ezra D."/>
            <person name="Gonzalez J.B."/>
            <person name="Henrissat B."/>
            <person name="Kuo A."/>
            <person name="Liang C."/>
            <person name="Lipzen A."/>
            <person name="Lutzoni F."/>
            <person name="Magnuson J."/>
            <person name="Mondo S."/>
            <person name="Nolan M."/>
            <person name="Ohm R."/>
            <person name="Pangilinan J."/>
            <person name="Park H.-J."/>
            <person name="Ramirez L."/>
            <person name="Alfaro M."/>
            <person name="Sun H."/>
            <person name="Tritt A."/>
            <person name="Yoshinaga Y."/>
            <person name="Zwiers L.-H."/>
            <person name="Turgeon B.G."/>
            <person name="Goodwin S.B."/>
            <person name="Spatafora J.W."/>
            <person name="Crous P.W."/>
            <person name="Grigoriev I.V."/>
        </authorList>
    </citation>
    <scope>NUCLEOTIDE SEQUENCE</scope>
    <source>
        <strain evidence="11 13">CBS 781.70</strain>
    </source>
</reference>
<dbReference type="PANTHER" id="PTHR32379">
    <property type="entry name" value="GUANIDINOACETATE N-METHYLTRANSFERASE"/>
    <property type="match status" value="1"/>
</dbReference>
<proteinExistence type="inferred from homology"/>
<dbReference type="PANTHER" id="PTHR32379:SF1">
    <property type="entry name" value="GUANIDINOACETATE N-METHYLTRANSFERASE"/>
    <property type="match status" value="1"/>
</dbReference>
<reference evidence="13" key="3">
    <citation type="submission" date="2025-04" db="UniProtKB">
        <authorList>
            <consortium name="RefSeq"/>
        </authorList>
    </citation>
    <scope>IDENTIFICATION</scope>
    <source>
        <strain evidence="13">CBS 781.70</strain>
    </source>
</reference>
<accession>A0A6G1FUE6</accession>
<evidence type="ECO:0000256" key="1">
    <source>
        <dbReference type="ARBA" id="ARBA00002207"/>
    </source>
</evidence>
<evidence type="ECO:0000256" key="7">
    <source>
        <dbReference type="ARBA" id="ARBA00023242"/>
    </source>
</evidence>
<dbReference type="RefSeq" id="XP_033531014.1">
    <property type="nucleotide sequence ID" value="XM_033674028.1"/>
</dbReference>
<evidence type="ECO:0000256" key="8">
    <source>
        <dbReference type="PIRNR" id="PIRNR038148"/>
    </source>
</evidence>
<organism evidence="11">
    <name type="scientific">Eremomyces bilateralis CBS 781.70</name>
    <dbReference type="NCBI Taxonomy" id="1392243"/>
    <lineage>
        <taxon>Eukaryota</taxon>
        <taxon>Fungi</taxon>
        <taxon>Dikarya</taxon>
        <taxon>Ascomycota</taxon>
        <taxon>Pezizomycotina</taxon>
        <taxon>Dothideomycetes</taxon>
        <taxon>Dothideomycetes incertae sedis</taxon>
        <taxon>Eremomycetales</taxon>
        <taxon>Eremomycetaceae</taxon>
        <taxon>Eremomyces</taxon>
    </lineage>
</organism>